<evidence type="ECO:0000313" key="1">
    <source>
        <dbReference type="EMBL" id="QNN58249.1"/>
    </source>
</evidence>
<proteinExistence type="predicted"/>
<reference evidence="1 2" key="1">
    <citation type="submission" date="2020-08" db="EMBL/GenBank/DDBJ databases">
        <title>Genome sequence of Diaphorobacter ruginosibacter DSM 27467T.</title>
        <authorList>
            <person name="Hyun D.-W."/>
            <person name="Bae J.-W."/>
        </authorList>
    </citation>
    <scope>NUCLEOTIDE SEQUENCE [LARGE SCALE GENOMIC DNA]</scope>
    <source>
        <strain evidence="1 2">DSM 27467</strain>
    </source>
</reference>
<dbReference type="EMBL" id="CP060714">
    <property type="protein sequence ID" value="QNN58249.1"/>
    <property type="molecule type" value="Genomic_DNA"/>
</dbReference>
<accession>A0A7G9RRM4</accession>
<protein>
    <submittedName>
        <fullName evidence="1">Uncharacterized protein</fullName>
    </submittedName>
</protein>
<dbReference type="RefSeq" id="WP_187598493.1">
    <property type="nucleotide sequence ID" value="NZ_CP060714.1"/>
</dbReference>
<evidence type="ECO:0000313" key="2">
    <source>
        <dbReference type="Proteomes" id="UP000515811"/>
    </source>
</evidence>
<dbReference type="Proteomes" id="UP000515811">
    <property type="component" value="Chromosome"/>
</dbReference>
<name>A0A7G9RRM4_9BURK</name>
<dbReference type="KEGG" id="drg:H9K76_05200"/>
<organism evidence="1 2">
    <name type="scientific">Diaphorobacter ruginosibacter</name>
    <dbReference type="NCBI Taxonomy" id="1715720"/>
    <lineage>
        <taxon>Bacteria</taxon>
        <taxon>Pseudomonadati</taxon>
        <taxon>Pseudomonadota</taxon>
        <taxon>Betaproteobacteria</taxon>
        <taxon>Burkholderiales</taxon>
        <taxon>Comamonadaceae</taxon>
        <taxon>Diaphorobacter</taxon>
    </lineage>
</organism>
<keyword evidence="2" id="KW-1185">Reference proteome</keyword>
<gene>
    <name evidence="1" type="ORF">H9K76_05200</name>
</gene>
<sequence>MPAVKLDRRGKPKAASLEGRQVVAARLELEQWLAMERRRILGRLGSLSKLMDPHSGLLPWVVEQGFTNPREKLLDVLGWWADRRCTSCKGAGVRSEMACSCCKGFVSGTFLTGLMG</sequence>
<dbReference type="AlphaFoldDB" id="A0A7G9RRM4"/>